<dbReference type="Gene3D" id="3.90.1750.10">
    <property type="entry name" value="Hect, E3 ligase catalytic domains"/>
    <property type="match status" value="1"/>
</dbReference>
<feature type="domain" description="HECT" evidence="7">
    <location>
        <begin position="407"/>
        <end position="756"/>
    </location>
</feature>
<evidence type="ECO:0000313" key="8">
    <source>
        <dbReference type="EMBL" id="GAQ89414.1"/>
    </source>
</evidence>
<evidence type="ECO:0000256" key="6">
    <source>
        <dbReference type="PROSITE-ProRule" id="PRU00104"/>
    </source>
</evidence>
<keyword evidence="5 6" id="KW-0833">Ubl conjugation pathway</keyword>
<evidence type="ECO:0000256" key="3">
    <source>
        <dbReference type="ARBA" id="ARBA00012485"/>
    </source>
</evidence>
<dbReference type="GO" id="GO:0005737">
    <property type="term" value="C:cytoplasm"/>
    <property type="evidence" value="ECO:0000318"/>
    <property type="project" value="GO_Central"/>
</dbReference>
<dbReference type="GO" id="GO:0061630">
    <property type="term" value="F:ubiquitin protein ligase activity"/>
    <property type="evidence" value="ECO:0000318"/>
    <property type="project" value="GO_Central"/>
</dbReference>
<sequence>MTSGNPSVQVLQFFVKNLDGATRVLRMDPKICITDVIRTALHDEPRSVVCQVQVKYKNRLVPLERTLEQSGVQNLDTLHLTGCLRNWRSKGWQRAFELFRRVRDCCKDALAGGKAEMSELPKWLKDFLETVNKECIASEQQLLGQIMLEEGGVAQLAGCVLGHTVKHPEASVIAVQQCIIHILQSCASGLRSTVFHVAGPLFWSLQEPPLLSHGHSDAVGRFWKDLAAPGVRINLSENASLLTAALRRVLSHGQHSDASNRIAVQLFCTLIRTVRNQLSLESPTPEQPPAPKKKGWFVFRKLTWKREPPQATAPVVTKSNGLGPYPAADALRACCAFLQSLGPKIGKDILEEAVAEIRPFVSPGRPLAEHIYTQQQWVRFCVARTDDTPFHVAVARGPGLLSDALEQLADVPKERLAGGLTVHFEEEDGAGPGLLREFFTLVSRALFDPAAALFAPSPRDRRRFHINPASDINPGHLAHFALCGRLLGLAMANGTPLGVRFSSILCAVLLGPLEDADARTLLRSVQDADPELYASCSRLLEMDDAELAAASLPFVCTVERRLGAPEEVPLCEGGRDVVVTAANREGFVARKVVTQLVTPVEKQAAALAGGLGDVLREGVTLREFLLPLNGGNFGWPLDGDLEDLSIADWQKHTEYHDLLPTCRHVTWFWQCVEGFTPPQRRRLLFFATSVEFLPPAGFAALPSKFHIWKGGTQDGLPTAHTCFYQLVLPEYKSLYAMRKQLEIIVQSDVWEGFGMSDVALELLAANKKRVLYATKLLIEAPLVGLCALNVWAHWGDSARASGEPAAGYALALALAGAYTLLTPCAQDLVSLKKAAQDYTLLRRILLSEEEELPLDWDTDDEESLELHHELATVSAVGGVCAEGLLVLLWAACNCVFPPKCEYDVWARHLWLFGEPVEVVRGVVFHMCTCLALEARKWAVNTWRER</sequence>
<dbReference type="Gene3D" id="3.30.2160.10">
    <property type="entry name" value="Hect, E3 ligase catalytic domain"/>
    <property type="match status" value="1"/>
</dbReference>
<proteinExistence type="predicted"/>
<evidence type="ECO:0000256" key="2">
    <source>
        <dbReference type="ARBA" id="ARBA00004906"/>
    </source>
</evidence>
<evidence type="ECO:0000256" key="1">
    <source>
        <dbReference type="ARBA" id="ARBA00000885"/>
    </source>
</evidence>
<comment type="catalytic activity">
    <reaction evidence="1">
        <text>S-ubiquitinyl-[E2 ubiquitin-conjugating enzyme]-L-cysteine + [acceptor protein]-L-lysine = [E2 ubiquitin-conjugating enzyme]-L-cysteine + N(6)-ubiquitinyl-[acceptor protein]-L-lysine.</text>
        <dbReference type="EC" id="2.3.2.26"/>
    </reaction>
</comment>
<comment type="pathway">
    <text evidence="2">Protein modification; protein ubiquitination.</text>
</comment>
<dbReference type="PANTHER" id="PTHR11254:SF424">
    <property type="entry name" value="E3 UBIQUITIN-PROTEIN LIGASE UPL5"/>
    <property type="match status" value="1"/>
</dbReference>
<feature type="active site" description="Glycyl thioester intermediate" evidence="6">
    <location>
        <position position="722"/>
    </location>
</feature>
<keyword evidence="9" id="KW-1185">Reference proteome</keyword>
<dbReference type="SMART" id="SM00119">
    <property type="entry name" value="HECTc"/>
    <property type="match status" value="1"/>
</dbReference>
<name>A0A1Y1IEQ0_KLENI</name>
<protein>
    <recommendedName>
        <fullName evidence="3">HECT-type E3 ubiquitin transferase</fullName>
        <ecNumber evidence="3">2.3.2.26</ecNumber>
    </recommendedName>
</protein>
<dbReference type="Pfam" id="PF00632">
    <property type="entry name" value="HECT"/>
    <property type="match status" value="1"/>
</dbReference>
<evidence type="ECO:0000256" key="4">
    <source>
        <dbReference type="ARBA" id="ARBA00022679"/>
    </source>
</evidence>
<gene>
    <name evidence="8" type="ORF">KFL_005190060</name>
</gene>
<dbReference type="InterPro" id="IPR000569">
    <property type="entry name" value="HECT_dom"/>
</dbReference>
<dbReference type="STRING" id="105231.A0A1Y1IEQ0"/>
<dbReference type="InterPro" id="IPR029071">
    <property type="entry name" value="Ubiquitin-like_domsf"/>
</dbReference>
<dbReference type="GO" id="GO:0006511">
    <property type="term" value="P:ubiquitin-dependent protein catabolic process"/>
    <property type="evidence" value="ECO:0000318"/>
    <property type="project" value="GO_Central"/>
</dbReference>
<dbReference type="SUPFAM" id="SSF56204">
    <property type="entry name" value="Hect, E3 ligase catalytic domain"/>
    <property type="match status" value="1"/>
</dbReference>
<dbReference type="AlphaFoldDB" id="A0A1Y1IEQ0"/>
<dbReference type="PANTHER" id="PTHR11254">
    <property type="entry name" value="HECT DOMAIN UBIQUITIN-PROTEIN LIGASE"/>
    <property type="match status" value="1"/>
</dbReference>
<dbReference type="PROSITE" id="PS50237">
    <property type="entry name" value="HECT"/>
    <property type="match status" value="1"/>
</dbReference>
<dbReference type="SUPFAM" id="SSF54236">
    <property type="entry name" value="Ubiquitin-like"/>
    <property type="match status" value="1"/>
</dbReference>
<dbReference type="OrthoDB" id="8068875at2759"/>
<evidence type="ECO:0000259" key="7">
    <source>
        <dbReference type="PROSITE" id="PS50237"/>
    </source>
</evidence>
<keyword evidence="4" id="KW-0808">Transferase</keyword>
<reference evidence="8 9" key="1">
    <citation type="journal article" date="2014" name="Nat. Commun.">
        <title>Klebsormidium flaccidum genome reveals primary factors for plant terrestrial adaptation.</title>
        <authorList>
            <person name="Hori K."/>
            <person name="Maruyama F."/>
            <person name="Fujisawa T."/>
            <person name="Togashi T."/>
            <person name="Yamamoto N."/>
            <person name="Seo M."/>
            <person name="Sato S."/>
            <person name="Yamada T."/>
            <person name="Mori H."/>
            <person name="Tajima N."/>
            <person name="Moriyama T."/>
            <person name="Ikeuchi M."/>
            <person name="Watanabe M."/>
            <person name="Wada H."/>
            <person name="Kobayashi K."/>
            <person name="Saito M."/>
            <person name="Masuda T."/>
            <person name="Sasaki-Sekimoto Y."/>
            <person name="Mashiguchi K."/>
            <person name="Awai K."/>
            <person name="Shimojima M."/>
            <person name="Masuda S."/>
            <person name="Iwai M."/>
            <person name="Nobusawa T."/>
            <person name="Narise T."/>
            <person name="Kondo S."/>
            <person name="Saito H."/>
            <person name="Sato R."/>
            <person name="Murakawa M."/>
            <person name="Ihara Y."/>
            <person name="Oshima-Yamada Y."/>
            <person name="Ohtaka K."/>
            <person name="Satoh M."/>
            <person name="Sonobe K."/>
            <person name="Ishii M."/>
            <person name="Ohtani R."/>
            <person name="Kanamori-Sato M."/>
            <person name="Honoki R."/>
            <person name="Miyazaki D."/>
            <person name="Mochizuki H."/>
            <person name="Umetsu J."/>
            <person name="Higashi K."/>
            <person name="Shibata D."/>
            <person name="Kamiya Y."/>
            <person name="Sato N."/>
            <person name="Nakamura Y."/>
            <person name="Tabata S."/>
            <person name="Ida S."/>
            <person name="Kurokawa K."/>
            <person name="Ohta H."/>
        </authorList>
    </citation>
    <scope>NUCLEOTIDE SEQUENCE [LARGE SCALE GENOMIC DNA]</scope>
    <source>
        <strain evidence="8 9">NIES-2285</strain>
    </source>
</reference>
<dbReference type="EC" id="2.3.2.26" evidence="3"/>
<dbReference type="Proteomes" id="UP000054558">
    <property type="component" value="Unassembled WGS sequence"/>
</dbReference>
<dbReference type="Gene3D" id="3.30.2410.10">
    <property type="entry name" value="Hect, E3 ligase catalytic domain"/>
    <property type="match status" value="1"/>
</dbReference>
<dbReference type="InterPro" id="IPR050409">
    <property type="entry name" value="E3_ubiq-protein_ligase"/>
</dbReference>
<organism evidence="8 9">
    <name type="scientific">Klebsormidium nitens</name>
    <name type="common">Green alga</name>
    <name type="synonym">Ulothrix nitens</name>
    <dbReference type="NCBI Taxonomy" id="105231"/>
    <lineage>
        <taxon>Eukaryota</taxon>
        <taxon>Viridiplantae</taxon>
        <taxon>Streptophyta</taxon>
        <taxon>Klebsormidiophyceae</taxon>
        <taxon>Klebsormidiales</taxon>
        <taxon>Klebsormidiaceae</taxon>
        <taxon>Klebsormidium</taxon>
    </lineage>
</organism>
<evidence type="ECO:0000256" key="5">
    <source>
        <dbReference type="ARBA" id="ARBA00022786"/>
    </source>
</evidence>
<evidence type="ECO:0000313" key="9">
    <source>
        <dbReference type="Proteomes" id="UP000054558"/>
    </source>
</evidence>
<dbReference type="EMBL" id="DF237468">
    <property type="protein sequence ID" value="GAQ89414.1"/>
    <property type="molecule type" value="Genomic_DNA"/>
</dbReference>
<dbReference type="InterPro" id="IPR035983">
    <property type="entry name" value="Hect_E3_ubiquitin_ligase"/>
</dbReference>
<accession>A0A1Y1IEQ0</accession>